<reference evidence="10" key="1">
    <citation type="submission" date="2014-08" db="EMBL/GenBank/DDBJ databases">
        <title>Coriobacteriaceae sp. complete genome.</title>
        <authorList>
            <person name="Looft T."/>
            <person name="Bayles D.O."/>
            <person name="Stanton T.B."/>
        </authorList>
    </citation>
    <scope>NUCLEOTIDE SEQUENCE [LARGE SCALE GENOMIC DNA]</scope>
    <source>
        <strain evidence="10">68-1-3</strain>
    </source>
</reference>
<dbReference type="PANTHER" id="PTHR43598:SF1">
    <property type="entry name" value="FORMATE DEHYDROGENASE-O MAJOR SUBUNIT"/>
    <property type="match status" value="1"/>
</dbReference>
<evidence type="ECO:0000256" key="4">
    <source>
        <dbReference type="ARBA" id="ARBA00022485"/>
    </source>
</evidence>
<dbReference type="Gene3D" id="3.40.50.740">
    <property type="match status" value="1"/>
</dbReference>
<dbReference type="Pfam" id="PF01568">
    <property type="entry name" value="Molydop_binding"/>
    <property type="match status" value="1"/>
</dbReference>
<feature type="domain" description="Molybdopterin oxidoreductase" evidence="7">
    <location>
        <begin position="7"/>
        <end position="466"/>
    </location>
</feature>
<dbReference type="GO" id="GO:0030151">
    <property type="term" value="F:molybdenum ion binding"/>
    <property type="evidence" value="ECO:0007669"/>
    <property type="project" value="TreeGrafter"/>
</dbReference>
<dbReference type="EMBL" id="CP009302">
    <property type="protein sequence ID" value="AJC12207.1"/>
    <property type="molecule type" value="Genomic_DNA"/>
</dbReference>
<comment type="cofactor">
    <cofactor evidence="1">
        <name>[4Fe-4S] cluster</name>
        <dbReference type="ChEBI" id="CHEBI:49883"/>
    </cofactor>
</comment>
<evidence type="ECO:0000256" key="2">
    <source>
        <dbReference type="ARBA" id="ARBA00004196"/>
    </source>
</evidence>
<dbReference type="Pfam" id="PF00384">
    <property type="entry name" value="Molybdopterin"/>
    <property type="match status" value="1"/>
</dbReference>
<dbReference type="AlphaFoldDB" id="A0A0A8BAN0"/>
<proteinExistence type="inferred from homology"/>
<dbReference type="HOGENOM" id="CLU_000422_1_2_11"/>
<sequence>MTGHYCDFKNTDVILSCGSNNLENHPVSSKWTQRALDNGAKWIVVDPRFTRTAAKADIYCPIRSGTDIVFYGGMINYMIENDLWHREFVMAYSNMSYLINPDFNFDVETGLFSGFDPEKRKYDTTTWGYQVESTTEWDTSEGGAYAWVKGEGVPSFTTPTVKVPKKDETLQDPNCVYQIMKKHYSRYTLDKVCEVCGMDKETLKEVYDLYCSTSATDKTGTILYALGQTQHHYGAQNTRMMAMIQLLLGNVGNPGGGLNALRGEPNVQGATDMGMTVFDLPGYLKWPSISGSPSLRAWCEHETYAAGYYTNKPKFMVSFLKEFFGEHATADNDYGYDWLPKVPENGETFTTTGTFELMDQGIMKGYFAWGQNPAHSDANTKFIRNAMCNLDWLVVADWSYTETATFWKAPDMDASKIDTECYFLPAALIYEKSGTILNSGRWLQQRYKAVDPVGDAKPDYEIADMLRTRIVELYKAEGGVCPEPILNAKWDYYINGKIDPRPVAWALNGYDAKTGKLLSGYGDLKADGSTAIGMWIYSGFYNNDAEKMNPSAQPTGRRSHEDPGNLGVYPNWAFAWPNNRRHLYNRCSADPSGKPWNEKKKLVWWDGQKWGHYDTPDFTFEKKDAEGKTVPVAPDSKAFIMKWEGAGNLITTGMKDAPLPEHYEPFESPTHNVMNGAEHSPMIRFAENKSVNKGDRSQYPIVATTYSITEHWQTGGQTRACPALDEIAPKQFIEISPELAAEKGIENGDAVRVFNNRGSVNVHAMVTKRIRPFTINGETVHQIGMLHHWGWANIYSTGDVVNDLTPNVGDPNSYIPEYKAFLVDVEKA</sequence>
<keyword evidence="4" id="KW-0004">4Fe-4S</keyword>
<dbReference type="InterPro" id="IPR006655">
    <property type="entry name" value="Mopterin_OxRdtase_prok_CS"/>
</dbReference>
<dbReference type="InterPro" id="IPR009010">
    <property type="entry name" value="Asp_de-COase-like_dom_sf"/>
</dbReference>
<keyword evidence="6" id="KW-0560">Oxidoreductase</keyword>
<dbReference type="Gene3D" id="3.40.228.10">
    <property type="entry name" value="Dimethylsulfoxide Reductase, domain 2"/>
    <property type="match status" value="2"/>
</dbReference>
<dbReference type="PANTHER" id="PTHR43598">
    <property type="entry name" value="TUNGSTEN-CONTAINING FORMYLMETHANOFURAN DEHYDROGENASE 2 SUBUNIT B"/>
    <property type="match status" value="1"/>
</dbReference>
<dbReference type="GO" id="GO:0030313">
    <property type="term" value="C:cell envelope"/>
    <property type="evidence" value="ECO:0007669"/>
    <property type="project" value="UniProtKB-SubCell"/>
</dbReference>
<dbReference type="SUPFAM" id="SSF50692">
    <property type="entry name" value="ADC-like"/>
    <property type="match status" value="1"/>
</dbReference>
<keyword evidence="5" id="KW-0479">Metal-binding</keyword>
<comment type="similarity">
    <text evidence="3">Belongs to the prokaryotic molybdopterin-containing oxidoreductase family.</text>
</comment>
<keyword evidence="4" id="KW-0408">Iron</keyword>
<feature type="domain" description="Molybdopterin dinucleotide-binding" evidence="8">
    <location>
        <begin position="703"/>
        <end position="821"/>
    </location>
</feature>
<gene>
    <name evidence="9" type="ORF">JI75_05540</name>
</gene>
<dbReference type="InterPro" id="IPR006656">
    <property type="entry name" value="Mopterin_OxRdtase"/>
</dbReference>
<protein>
    <submittedName>
        <fullName evidence="9">Molybdopterin dinucleotide-binding protein</fullName>
    </submittedName>
</protein>
<keyword evidence="4" id="KW-0411">Iron-sulfur</keyword>
<evidence type="ECO:0000259" key="7">
    <source>
        <dbReference type="Pfam" id="PF00384"/>
    </source>
</evidence>
<dbReference type="GO" id="GO:0043546">
    <property type="term" value="F:molybdopterin cofactor binding"/>
    <property type="evidence" value="ECO:0007669"/>
    <property type="project" value="InterPro"/>
</dbReference>
<dbReference type="STRING" id="1531429.JI75_05540"/>
<dbReference type="InterPro" id="IPR006657">
    <property type="entry name" value="MoPterin_dinucl-bd_dom"/>
</dbReference>
<dbReference type="GO" id="GO:0009055">
    <property type="term" value="F:electron transfer activity"/>
    <property type="evidence" value="ECO:0007669"/>
    <property type="project" value="TreeGrafter"/>
</dbReference>
<dbReference type="KEGG" id="cbac:JI75_05540"/>
<dbReference type="CDD" id="cd02792">
    <property type="entry name" value="MopB_CT_Formate-Dh-Na-like"/>
    <property type="match status" value="1"/>
</dbReference>
<keyword evidence="10" id="KW-1185">Reference proteome</keyword>
<evidence type="ECO:0000313" key="9">
    <source>
        <dbReference type="EMBL" id="AJC12207.1"/>
    </source>
</evidence>
<reference evidence="9 10" key="2">
    <citation type="journal article" date="2015" name="Genome Announc.">
        <title>Complete Genome Sequence of Coriobacteriaceae Strain 68-1-3, a Novel Mucus-Degrading Isolate from the Swine Intestinal Tract.</title>
        <authorList>
            <person name="Looft T."/>
            <person name="Bayles D.O."/>
            <person name="Alt D.P."/>
            <person name="Stanton T.B."/>
        </authorList>
    </citation>
    <scope>NUCLEOTIDE SEQUENCE [LARGE SCALE GENOMIC DNA]</scope>
    <source>
        <strain evidence="9 10">68-1-3</strain>
    </source>
</reference>
<evidence type="ECO:0000313" key="10">
    <source>
        <dbReference type="Proteomes" id="UP000031121"/>
    </source>
</evidence>
<dbReference type="SUPFAM" id="SSF53706">
    <property type="entry name" value="Formate dehydrogenase/DMSO reductase, domains 1-3"/>
    <property type="match status" value="1"/>
</dbReference>
<dbReference type="GO" id="GO:0051539">
    <property type="term" value="F:4 iron, 4 sulfur cluster binding"/>
    <property type="evidence" value="ECO:0007669"/>
    <property type="project" value="UniProtKB-KW"/>
</dbReference>
<evidence type="ECO:0000259" key="8">
    <source>
        <dbReference type="Pfam" id="PF01568"/>
    </source>
</evidence>
<name>A0A0A8BAN0_9ACTN</name>
<dbReference type="GO" id="GO:0009061">
    <property type="term" value="P:anaerobic respiration"/>
    <property type="evidence" value="ECO:0007669"/>
    <property type="project" value="TreeGrafter"/>
</dbReference>
<comment type="subcellular location">
    <subcellularLocation>
        <location evidence="2">Cell envelope</location>
    </subcellularLocation>
</comment>
<evidence type="ECO:0000256" key="5">
    <source>
        <dbReference type="ARBA" id="ARBA00022723"/>
    </source>
</evidence>
<evidence type="ECO:0000256" key="6">
    <source>
        <dbReference type="ARBA" id="ARBA00023002"/>
    </source>
</evidence>
<organism evidence="9 10">
    <name type="scientific">Berryella intestinalis</name>
    <dbReference type="NCBI Taxonomy" id="1531429"/>
    <lineage>
        <taxon>Bacteria</taxon>
        <taxon>Bacillati</taxon>
        <taxon>Actinomycetota</taxon>
        <taxon>Coriobacteriia</taxon>
        <taxon>Eggerthellales</taxon>
        <taxon>Eggerthellaceae</taxon>
        <taxon>Berryella</taxon>
    </lineage>
</organism>
<evidence type="ECO:0000256" key="1">
    <source>
        <dbReference type="ARBA" id="ARBA00001966"/>
    </source>
</evidence>
<dbReference type="PROSITE" id="PS00932">
    <property type="entry name" value="MOLYBDOPTERIN_PROK_3"/>
    <property type="match status" value="1"/>
</dbReference>
<dbReference type="Gene3D" id="2.40.40.20">
    <property type="match status" value="1"/>
</dbReference>
<dbReference type="Proteomes" id="UP000031121">
    <property type="component" value="Chromosome"/>
</dbReference>
<accession>A0A0A8BAN0</accession>
<evidence type="ECO:0000256" key="3">
    <source>
        <dbReference type="ARBA" id="ARBA00010312"/>
    </source>
</evidence>
<dbReference type="GO" id="GO:0016491">
    <property type="term" value="F:oxidoreductase activity"/>
    <property type="evidence" value="ECO:0007669"/>
    <property type="project" value="UniProtKB-KW"/>
</dbReference>